<comment type="subcellular location">
    <subcellularLocation>
        <location evidence="1">Cytoplasm</location>
        <location evidence="1">Cytoskeleton</location>
        <location evidence="1">Cilium axoneme</location>
    </subcellularLocation>
</comment>
<dbReference type="EMBL" id="OV725079">
    <property type="protein sequence ID" value="CAH1396335.1"/>
    <property type="molecule type" value="Genomic_DNA"/>
</dbReference>
<evidence type="ECO:0000256" key="8">
    <source>
        <dbReference type="SAM" id="MobiDB-lite"/>
    </source>
</evidence>
<evidence type="ECO:0000256" key="4">
    <source>
        <dbReference type="ARBA" id="ARBA00023273"/>
    </source>
</evidence>
<organism evidence="10 11">
    <name type="scientific">Nezara viridula</name>
    <name type="common">Southern green stink bug</name>
    <name type="synonym">Cimex viridulus</name>
    <dbReference type="NCBI Taxonomy" id="85310"/>
    <lineage>
        <taxon>Eukaryota</taxon>
        <taxon>Metazoa</taxon>
        <taxon>Ecdysozoa</taxon>
        <taxon>Arthropoda</taxon>
        <taxon>Hexapoda</taxon>
        <taxon>Insecta</taxon>
        <taxon>Pterygota</taxon>
        <taxon>Neoptera</taxon>
        <taxon>Paraneoptera</taxon>
        <taxon>Hemiptera</taxon>
        <taxon>Heteroptera</taxon>
        <taxon>Panheteroptera</taxon>
        <taxon>Pentatomomorpha</taxon>
        <taxon>Pentatomoidea</taxon>
        <taxon>Pentatomidae</taxon>
        <taxon>Pentatominae</taxon>
        <taxon>Nezara</taxon>
    </lineage>
</organism>
<feature type="compositionally biased region" description="Basic and acidic residues" evidence="8">
    <location>
        <begin position="643"/>
        <end position="689"/>
    </location>
</feature>
<name>A0A9P0H6F6_NEZVI</name>
<protein>
    <recommendedName>
        <fullName evidence="6">Cilia- and flagella-associated protein 91</fullName>
    </recommendedName>
</protein>
<dbReference type="GO" id="GO:0005930">
    <property type="term" value="C:axoneme"/>
    <property type="evidence" value="ECO:0007669"/>
    <property type="project" value="UniProtKB-SubCell"/>
</dbReference>
<keyword evidence="2" id="KW-0963">Cytoplasm</keyword>
<dbReference type="InterPro" id="IPR026720">
    <property type="entry name" value="CFAP91"/>
</dbReference>
<evidence type="ECO:0000313" key="11">
    <source>
        <dbReference type="Proteomes" id="UP001152798"/>
    </source>
</evidence>
<keyword evidence="11" id="KW-1185">Reference proteome</keyword>
<dbReference type="Proteomes" id="UP001152798">
    <property type="component" value="Chromosome 3"/>
</dbReference>
<comment type="similarity">
    <text evidence="5">Belongs to the CFAP91 family.</text>
</comment>
<dbReference type="InterPro" id="IPR032840">
    <property type="entry name" value="CFAP91_dom"/>
</dbReference>
<keyword evidence="3" id="KW-0206">Cytoskeleton</keyword>
<evidence type="ECO:0000313" key="10">
    <source>
        <dbReference type="EMBL" id="CAH1396335.1"/>
    </source>
</evidence>
<feature type="domain" description="CFAP91" evidence="9">
    <location>
        <begin position="41"/>
        <end position="192"/>
    </location>
</feature>
<dbReference type="Pfam" id="PF14738">
    <property type="entry name" value="CFAP91"/>
    <property type="match status" value="1"/>
</dbReference>
<feature type="region of interest" description="Disordered" evidence="8">
    <location>
        <begin position="643"/>
        <end position="703"/>
    </location>
</feature>
<evidence type="ECO:0000256" key="3">
    <source>
        <dbReference type="ARBA" id="ARBA00023212"/>
    </source>
</evidence>
<dbReference type="PANTHER" id="PTHR22455:SF10">
    <property type="entry name" value="CILIA- AND FLAGELLA-ASSOCIATED PROTEIN 91"/>
    <property type="match status" value="1"/>
</dbReference>
<sequence>MMAAKEQVKYATLNITKAPRPQDKIYCYKDSEFLSHNCACQTVYRESEAQTVPWTPPYRVLQCKTPEVLTLACLSFDNGFLVTKHDVEILHRLRKKRQWEKYMTRNYSSENEEYRFKIINEIEKHEWDAREKEIEEINKLRMQLAQEQMLEQRMIVQERMNERIKRVRERCANEKRIKLPKINAKCERALRKTYLRPSGQNRLKKLNIIEKFHYLSSDLNAPLAMFGKNPAYAHEKLCIDPRPKIIGDVYNALWKGISTPLPQIKERYLKKHCCKRIQFYCMPEEIPVGQINHFQRLHKNIEKVMTGPLACSLGEMDEEEEETLKNVVLLQSIIKGRAIQSMVLRHMKSHRDLVRELKSTVGLNPRDKQQKLDRRKDILKGIRNFNIAMQKKGKIIGVIEKLEGHAICAMLDYTSAALVRLEDQRRAHLFALAAEKERWARESAEAGRRQQEEIRQRQHEEIYKQILKMHEITSDVLLEQTVEEQVKDTSKALAIHWAEKHAKEVDKILDLSQLEEFEKMEHITKLTNQFLLDQLEKNQIRDELKAKTAMLRKYAETVIYDNENELVEVESSSDYTTNSIMRKLCPVEKEGKEWEDFYDEVLDTTREVRQILTDNIENIPLYENPSLVKTLFGTEEEQKKVDLAKIDTENKEKESLERESEESMKPEEEKEELKESDSDQESRGKKYFDDSQSSFSSSKKIDSQLNEESRKRANFYKRIDQEDVEFINKFIKCPVSSEEIVSSDETYESSEKKITSKDLELAKKRRKIYEEGEKKRFLVTMAQKLLEQIMTRANIIAKKIKEITKDTAEMSINEACAATLMQAYRIVSKALLNFRDEISEDGLKKKLVPWLDTILSEAEKSVFDLFETLHKGKESVTAEFKEDKKVEIDQHKEDIIDGTGPSMERLPLIPEAVSADYIFKGDPRLCADIKYIEDSVPKSSLVRRKDAKTKIADEDLERLVYAGILIENKLSNVPEEQHYEKPRAVIKSRRCDTFDKESE</sequence>
<dbReference type="PANTHER" id="PTHR22455">
    <property type="entry name" value="CILIA- AND FLAGELLA-ASSOCIATED PROTEIN 91"/>
    <property type="match status" value="1"/>
</dbReference>
<proteinExistence type="inferred from homology"/>
<keyword evidence="4" id="KW-0966">Cell projection</keyword>
<evidence type="ECO:0000256" key="6">
    <source>
        <dbReference type="ARBA" id="ARBA00029555"/>
    </source>
</evidence>
<gene>
    <name evidence="10" type="ORF">NEZAVI_LOCUS6427</name>
</gene>
<evidence type="ECO:0000256" key="7">
    <source>
        <dbReference type="SAM" id="Coils"/>
    </source>
</evidence>
<evidence type="ECO:0000256" key="2">
    <source>
        <dbReference type="ARBA" id="ARBA00022490"/>
    </source>
</evidence>
<feature type="coiled-coil region" evidence="7">
    <location>
        <begin position="130"/>
        <end position="177"/>
    </location>
</feature>
<evidence type="ECO:0000256" key="1">
    <source>
        <dbReference type="ARBA" id="ARBA00004430"/>
    </source>
</evidence>
<dbReference type="AlphaFoldDB" id="A0A9P0H6F6"/>
<reference evidence="10" key="1">
    <citation type="submission" date="2022-01" db="EMBL/GenBank/DDBJ databases">
        <authorList>
            <person name="King R."/>
        </authorList>
    </citation>
    <scope>NUCLEOTIDE SEQUENCE</scope>
</reference>
<accession>A0A9P0H6F6</accession>
<evidence type="ECO:0000259" key="9">
    <source>
        <dbReference type="Pfam" id="PF14738"/>
    </source>
</evidence>
<dbReference type="OrthoDB" id="6625015at2759"/>
<keyword evidence="7" id="KW-0175">Coiled coil</keyword>
<evidence type="ECO:0000256" key="5">
    <source>
        <dbReference type="ARBA" id="ARBA00029468"/>
    </source>
</evidence>